<evidence type="ECO:0000313" key="2">
    <source>
        <dbReference type="Proteomes" id="UP000576209"/>
    </source>
</evidence>
<comment type="caution">
    <text evidence="1">The sequence shown here is derived from an EMBL/GenBank/DDBJ whole genome shotgun (WGS) entry which is preliminary data.</text>
</comment>
<protein>
    <submittedName>
        <fullName evidence="1">Uncharacterized protein</fullName>
    </submittedName>
</protein>
<keyword evidence="2" id="KW-1185">Reference proteome</keyword>
<evidence type="ECO:0000313" key="1">
    <source>
        <dbReference type="EMBL" id="MBB4080398.1"/>
    </source>
</evidence>
<name>A0A840EEN1_9BACT</name>
<sequence>MAKPRCKSASAPPRWTHANTLIKDLMADRRYNTALLIDAGIYFGL</sequence>
<dbReference type="AlphaFoldDB" id="A0A840EEN1"/>
<gene>
    <name evidence="1" type="ORF">GGR28_003032</name>
</gene>
<proteinExistence type="predicted"/>
<dbReference type="RefSeq" id="WP_183496638.1">
    <property type="nucleotide sequence ID" value="NZ_JACIFF010000008.1"/>
</dbReference>
<accession>A0A840EEN1</accession>
<reference evidence="1 2" key="1">
    <citation type="submission" date="2020-08" db="EMBL/GenBank/DDBJ databases">
        <title>Genomic Encyclopedia of Type Strains, Phase IV (KMG-IV): sequencing the most valuable type-strain genomes for metagenomic binning, comparative biology and taxonomic classification.</title>
        <authorList>
            <person name="Goeker M."/>
        </authorList>
    </citation>
    <scope>NUCLEOTIDE SEQUENCE [LARGE SCALE GENOMIC DNA]</scope>
    <source>
        <strain evidence="1 2">DSM 105137</strain>
    </source>
</reference>
<dbReference type="Proteomes" id="UP000576209">
    <property type="component" value="Unassembled WGS sequence"/>
</dbReference>
<organism evidence="1 2">
    <name type="scientific">Neolewinella aquimaris</name>
    <dbReference type="NCBI Taxonomy" id="1835722"/>
    <lineage>
        <taxon>Bacteria</taxon>
        <taxon>Pseudomonadati</taxon>
        <taxon>Bacteroidota</taxon>
        <taxon>Saprospiria</taxon>
        <taxon>Saprospirales</taxon>
        <taxon>Lewinellaceae</taxon>
        <taxon>Neolewinella</taxon>
    </lineage>
</organism>
<dbReference type="EMBL" id="JACIFF010000008">
    <property type="protein sequence ID" value="MBB4080398.1"/>
    <property type="molecule type" value="Genomic_DNA"/>
</dbReference>